<dbReference type="Proteomes" id="UP000800035">
    <property type="component" value="Unassembled WGS sequence"/>
</dbReference>
<dbReference type="EMBL" id="ML977006">
    <property type="protein sequence ID" value="KAF1953015.1"/>
    <property type="molecule type" value="Genomic_DNA"/>
</dbReference>
<feature type="region of interest" description="Disordered" evidence="1">
    <location>
        <begin position="311"/>
        <end position="468"/>
    </location>
</feature>
<evidence type="ECO:0000256" key="2">
    <source>
        <dbReference type="SAM" id="Phobius"/>
    </source>
</evidence>
<evidence type="ECO:0000256" key="1">
    <source>
        <dbReference type="SAM" id="MobiDB-lite"/>
    </source>
</evidence>
<feature type="compositionally biased region" description="Basic and acidic residues" evidence="1">
    <location>
        <begin position="434"/>
        <end position="449"/>
    </location>
</feature>
<dbReference type="AlphaFoldDB" id="A0A6A5TJX0"/>
<keyword evidence="2" id="KW-0472">Membrane</keyword>
<feature type="transmembrane region" description="Helical" evidence="2">
    <location>
        <begin position="78"/>
        <end position="100"/>
    </location>
</feature>
<dbReference type="PANTHER" id="PTHR38794:SF1">
    <property type="entry name" value="INTEGRAL MEMBRANE PROTEIN"/>
    <property type="match status" value="1"/>
</dbReference>
<dbReference type="Pfam" id="PF20684">
    <property type="entry name" value="Fung_rhodopsin"/>
    <property type="match status" value="1"/>
</dbReference>
<feature type="compositionally biased region" description="Basic residues" evidence="1">
    <location>
        <begin position="362"/>
        <end position="374"/>
    </location>
</feature>
<dbReference type="InterPro" id="IPR049326">
    <property type="entry name" value="Rhodopsin_dom_fungi"/>
</dbReference>
<keyword evidence="5" id="KW-1185">Reference proteome</keyword>
<feature type="transmembrane region" description="Helical" evidence="2">
    <location>
        <begin position="195"/>
        <end position="218"/>
    </location>
</feature>
<feature type="transmembrane region" description="Helical" evidence="2">
    <location>
        <begin position="49"/>
        <end position="66"/>
    </location>
</feature>
<accession>A0A6A5TJX0</accession>
<evidence type="ECO:0000313" key="4">
    <source>
        <dbReference type="EMBL" id="KAF1953015.1"/>
    </source>
</evidence>
<sequence length="468" mass="52175">MIFSSSSRLLGHTIATSIESFQVLGQPFRGLSPNQLLIMQKAEYASCMLYIANMGCARISLCFLIKKVLPGTIPHTTACVFGCFTLLWTLSGIFVTAFHCSLPHPWNFLGNSKCINTIKWINYVGITNVVVEVLLVSIPLVVWNLRTSAGKRLTVSLLFMTRLSIVAAVSAQLYFFNRYVSDFNENWRTVLCIQVAQNLSIITACLPILHPFIIKVLAGAVETDKIRWRYPNHWHIFKFTQNRKGGGTASGKLNYDRMSSMSSGFPMSEQNEKKQTSTYCRPLATYGLDRSSAHLNSQHFNRFPSNIALPISSPESPPPEDVFMAPVQIPPVPPSRPTTPHSRTPSKTRNISLSRSSSRVVSHSRKASKSRSHSRTPSGAPQIPQNLSEVGVLPVTDWDTDSTSDRDSGRSTRSGRRPNSEYVFNRSKVISVPEESHLRDGADGGEYYKKYYPPLPSPGIPKKPPQHF</sequence>
<feature type="transmembrane region" description="Helical" evidence="2">
    <location>
        <begin position="155"/>
        <end position="175"/>
    </location>
</feature>
<keyword evidence="2" id="KW-1133">Transmembrane helix</keyword>
<name>A0A6A5TJX0_9PLEO</name>
<dbReference type="OrthoDB" id="3918601at2759"/>
<feature type="transmembrane region" description="Helical" evidence="2">
    <location>
        <begin position="120"/>
        <end position="143"/>
    </location>
</feature>
<feature type="compositionally biased region" description="Polar residues" evidence="1">
    <location>
        <begin position="376"/>
        <end position="388"/>
    </location>
</feature>
<keyword evidence="2" id="KW-0812">Transmembrane</keyword>
<feature type="compositionally biased region" description="Pro residues" evidence="1">
    <location>
        <begin position="328"/>
        <end position="337"/>
    </location>
</feature>
<organism evidence="4 5">
    <name type="scientific">Byssothecium circinans</name>
    <dbReference type="NCBI Taxonomy" id="147558"/>
    <lineage>
        <taxon>Eukaryota</taxon>
        <taxon>Fungi</taxon>
        <taxon>Dikarya</taxon>
        <taxon>Ascomycota</taxon>
        <taxon>Pezizomycotina</taxon>
        <taxon>Dothideomycetes</taxon>
        <taxon>Pleosporomycetidae</taxon>
        <taxon>Pleosporales</taxon>
        <taxon>Massarineae</taxon>
        <taxon>Massarinaceae</taxon>
        <taxon>Byssothecium</taxon>
    </lineage>
</organism>
<dbReference type="PANTHER" id="PTHR38794">
    <property type="entry name" value="INTEGRAL MEMBRANE PROTEIN"/>
    <property type="match status" value="1"/>
</dbReference>
<protein>
    <recommendedName>
        <fullName evidence="3">Rhodopsin domain-containing protein</fullName>
    </recommendedName>
</protein>
<evidence type="ECO:0000259" key="3">
    <source>
        <dbReference type="Pfam" id="PF20684"/>
    </source>
</evidence>
<gene>
    <name evidence="4" type="ORF">CC80DRAFT_164803</name>
</gene>
<reference evidence="4" key="1">
    <citation type="journal article" date="2020" name="Stud. Mycol.">
        <title>101 Dothideomycetes genomes: a test case for predicting lifestyles and emergence of pathogens.</title>
        <authorList>
            <person name="Haridas S."/>
            <person name="Albert R."/>
            <person name="Binder M."/>
            <person name="Bloem J."/>
            <person name="Labutti K."/>
            <person name="Salamov A."/>
            <person name="Andreopoulos B."/>
            <person name="Baker S."/>
            <person name="Barry K."/>
            <person name="Bills G."/>
            <person name="Bluhm B."/>
            <person name="Cannon C."/>
            <person name="Castanera R."/>
            <person name="Culley D."/>
            <person name="Daum C."/>
            <person name="Ezra D."/>
            <person name="Gonzalez J."/>
            <person name="Henrissat B."/>
            <person name="Kuo A."/>
            <person name="Liang C."/>
            <person name="Lipzen A."/>
            <person name="Lutzoni F."/>
            <person name="Magnuson J."/>
            <person name="Mondo S."/>
            <person name="Nolan M."/>
            <person name="Ohm R."/>
            <person name="Pangilinan J."/>
            <person name="Park H.-J."/>
            <person name="Ramirez L."/>
            <person name="Alfaro M."/>
            <person name="Sun H."/>
            <person name="Tritt A."/>
            <person name="Yoshinaga Y."/>
            <person name="Zwiers L.-H."/>
            <person name="Turgeon B."/>
            <person name="Goodwin S."/>
            <person name="Spatafora J."/>
            <person name="Crous P."/>
            <person name="Grigoriev I."/>
        </authorList>
    </citation>
    <scope>NUCLEOTIDE SEQUENCE</scope>
    <source>
        <strain evidence="4">CBS 675.92</strain>
    </source>
</reference>
<evidence type="ECO:0000313" key="5">
    <source>
        <dbReference type="Proteomes" id="UP000800035"/>
    </source>
</evidence>
<feature type="compositionally biased region" description="Low complexity" evidence="1">
    <location>
        <begin position="338"/>
        <end position="361"/>
    </location>
</feature>
<feature type="domain" description="Rhodopsin" evidence="3">
    <location>
        <begin position="18"/>
        <end position="213"/>
    </location>
</feature>
<proteinExistence type="predicted"/>
<feature type="compositionally biased region" description="Pro residues" evidence="1">
    <location>
        <begin position="453"/>
        <end position="468"/>
    </location>
</feature>